<gene>
    <name evidence="2" type="ORF">D3Z33_08470</name>
</gene>
<dbReference type="OrthoDB" id="9787348at2"/>
<proteinExistence type="predicted"/>
<accession>A0A845QWK1</accession>
<reference evidence="2 3" key="1">
    <citation type="submission" date="2018-08" db="EMBL/GenBank/DDBJ databases">
        <title>Murine metabolic-syndrome-specific gut microbial biobank.</title>
        <authorList>
            <person name="Liu C."/>
        </authorList>
    </citation>
    <scope>NUCLEOTIDE SEQUENCE [LARGE SCALE GENOMIC DNA]</scope>
    <source>
        <strain evidence="2 3">583</strain>
    </source>
</reference>
<sequence>MNEEKSYIKVLLYIMLATLFILILSLWIGFSENITLVKISMLIFGSIFLFILISVLTIIILSKKLFQNNNLSNIQAKILYYSISFFYPLLIFTAKVTKVDKNKIRLMYTNINNLLIKTKNIKIKKENLLILLPHCIQNSKCQFKITNDINNCRKCGKCDVDEILRLKEKYDINVVVATGGTLARKWIMDVKPKAIVAVACERDLSSGISDMKGLPVLGVLNDRPNGPCIDTRVSIDKLEEAIKFFIGE</sequence>
<keyword evidence="1" id="KW-0812">Transmembrane</keyword>
<feature type="transmembrane region" description="Helical" evidence="1">
    <location>
        <begin position="42"/>
        <end position="66"/>
    </location>
</feature>
<dbReference type="Proteomes" id="UP000467132">
    <property type="component" value="Unassembled WGS sequence"/>
</dbReference>
<keyword evidence="1" id="KW-0472">Membrane</keyword>
<dbReference type="PANTHER" id="PTHR43801">
    <property type="entry name" value="NUCLEOTIDE-BINDING PROTEIN-RELATED"/>
    <property type="match status" value="1"/>
</dbReference>
<dbReference type="PIRSF" id="PIRSF006594">
    <property type="entry name" value="UCP006594"/>
    <property type="match status" value="1"/>
</dbReference>
<feature type="transmembrane region" description="Helical" evidence="1">
    <location>
        <begin position="78"/>
        <end position="97"/>
    </location>
</feature>
<evidence type="ECO:0000313" key="3">
    <source>
        <dbReference type="Proteomes" id="UP000467132"/>
    </source>
</evidence>
<dbReference type="Pfam" id="PF01976">
    <property type="entry name" value="DUF116"/>
    <property type="match status" value="1"/>
</dbReference>
<name>A0A845QWK1_9CLOT</name>
<keyword evidence="3" id="KW-1185">Reference proteome</keyword>
<dbReference type="AlphaFoldDB" id="A0A845QWK1"/>
<dbReference type="PANTHER" id="PTHR43801:SF1">
    <property type="entry name" value="POLYPRENYL SYNTHETASE"/>
    <property type="match status" value="1"/>
</dbReference>
<organism evidence="2 3">
    <name type="scientific">Senegalia massiliensis</name>
    <dbReference type="NCBI Taxonomy" id="1720316"/>
    <lineage>
        <taxon>Bacteria</taxon>
        <taxon>Bacillati</taxon>
        <taxon>Bacillota</taxon>
        <taxon>Clostridia</taxon>
        <taxon>Eubacteriales</taxon>
        <taxon>Clostridiaceae</taxon>
        <taxon>Senegalia</taxon>
    </lineage>
</organism>
<dbReference type="InterPro" id="IPR002829">
    <property type="entry name" value="DUF116"/>
</dbReference>
<keyword evidence="1" id="KW-1133">Transmembrane helix</keyword>
<feature type="transmembrane region" description="Helical" evidence="1">
    <location>
        <begin position="6"/>
        <end position="30"/>
    </location>
</feature>
<dbReference type="EMBL" id="QXXA01000009">
    <property type="protein sequence ID" value="NBI06885.1"/>
    <property type="molecule type" value="Genomic_DNA"/>
</dbReference>
<evidence type="ECO:0000256" key="1">
    <source>
        <dbReference type="SAM" id="Phobius"/>
    </source>
</evidence>
<comment type="caution">
    <text evidence="2">The sequence shown here is derived from an EMBL/GenBank/DDBJ whole genome shotgun (WGS) entry which is preliminary data.</text>
</comment>
<dbReference type="RefSeq" id="WP_160197364.1">
    <property type="nucleotide sequence ID" value="NZ_QXXA01000009.1"/>
</dbReference>
<protein>
    <submittedName>
        <fullName evidence="2">DUF116 domain-containing protein</fullName>
    </submittedName>
</protein>
<evidence type="ECO:0000313" key="2">
    <source>
        <dbReference type="EMBL" id="NBI06885.1"/>
    </source>
</evidence>